<feature type="transmembrane region" description="Helical" evidence="1">
    <location>
        <begin position="135"/>
        <end position="155"/>
    </location>
</feature>
<name>A0A8S9KUP2_BRACR</name>
<sequence>MTSRKSSRGLPGSRLTESSPLSLPFITGLGVLVFNQIVLIFHSFKGFSDLDLICKFFTYEFDMQVFQIWKTSGTTYLRLPRRSSRPFRLVLQLIFNLDDLQVFITWFSSSTHLKMTSRKSSRGLPGSRLTEFSPLSLPFITGLGVLVFNQIVLIFHSFKGFSDLEDFWDDLPVSRLKYNALDDF</sequence>
<evidence type="ECO:0000256" key="1">
    <source>
        <dbReference type="SAM" id="Phobius"/>
    </source>
</evidence>
<protein>
    <submittedName>
        <fullName evidence="2">Uncharacterized protein</fullName>
    </submittedName>
</protein>
<keyword evidence="1" id="KW-1133">Transmembrane helix</keyword>
<evidence type="ECO:0000313" key="2">
    <source>
        <dbReference type="EMBL" id="KAF2598734.1"/>
    </source>
</evidence>
<dbReference type="EMBL" id="QGKW02000717">
    <property type="protein sequence ID" value="KAF2598734.1"/>
    <property type="molecule type" value="Genomic_DNA"/>
</dbReference>
<keyword evidence="1" id="KW-0472">Membrane</keyword>
<dbReference type="Proteomes" id="UP000712281">
    <property type="component" value="Unassembled WGS sequence"/>
</dbReference>
<keyword evidence="1" id="KW-0812">Transmembrane</keyword>
<reference evidence="2" key="1">
    <citation type="submission" date="2019-12" db="EMBL/GenBank/DDBJ databases">
        <title>Genome sequencing and annotation of Brassica cretica.</title>
        <authorList>
            <person name="Studholme D.J."/>
            <person name="Sarris P.F."/>
        </authorList>
    </citation>
    <scope>NUCLEOTIDE SEQUENCE</scope>
    <source>
        <strain evidence="2">PFS-001/15</strain>
        <tissue evidence="2">Leaf</tissue>
    </source>
</reference>
<evidence type="ECO:0000313" key="3">
    <source>
        <dbReference type="Proteomes" id="UP000712281"/>
    </source>
</evidence>
<organism evidence="2 3">
    <name type="scientific">Brassica cretica</name>
    <name type="common">Mustard</name>
    <dbReference type="NCBI Taxonomy" id="69181"/>
    <lineage>
        <taxon>Eukaryota</taxon>
        <taxon>Viridiplantae</taxon>
        <taxon>Streptophyta</taxon>
        <taxon>Embryophyta</taxon>
        <taxon>Tracheophyta</taxon>
        <taxon>Spermatophyta</taxon>
        <taxon>Magnoliopsida</taxon>
        <taxon>eudicotyledons</taxon>
        <taxon>Gunneridae</taxon>
        <taxon>Pentapetalae</taxon>
        <taxon>rosids</taxon>
        <taxon>malvids</taxon>
        <taxon>Brassicales</taxon>
        <taxon>Brassicaceae</taxon>
        <taxon>Brassiceae</taxon>
        <taxon>Brassica</taxon>
    </lineage>
</organism>
<accession>A0A8S9KUP2</accession>
<dbReference type="AlphaFoldDB" id="A0A8S9KUP2"/>
<gene>
    <name evidence="2" type="ORF">F2Q68_00008986</name>
</gene>
<comment type="caution">
    <text evidence="2">The sequence shown here is derived from an EMBL/GenBank/DDBJ whole genome shotgun (WGS) entry which is preliminary data.</text>
</comment>
<feature type="transmembrane region" description="Helical" evidence="1">
    <location>
        <begin position="21"/>
        <end position="42"/>
    </location>
</feature>
<proteinExistence type="predicted"/>